<evidence type="ECO:0000313" key="3">
    <source>
        <dbReference type="Proteomes" id="UP000076796"/>
    </source>
</evidence>
<name>A0A163K971_9BACL</name>
<proteinExistence type="predicted"/>
<reference evidence="2" key="1">
    <citation type="journal article" date="2016" name="Genome Announc.">
        <title>Draft genomes of two strains of Paenibacillus glucanolyticus with capability to degrade lignocellulose.</title>
        <authorList>
            <person name="Mathews S.L."/>
            <person name="Pawlak J."/>
            <person name="Grunden A.M."/>
        </authorList>
    </citation>
    <scope>NUCLEOTIDE SEQUENCE [LARGE SCALE GENOMIC DNA]</scope>
    <source>
        <strain evidence="2">SLM1</strain>
    </source>
</reference>
<dbReference type="OrthoDB" id="9781481at2"/>
<dbReference type="RefSeq" id="WP_063478643.1">
    <property type="nucleotide sequence ID" value="NZ_CP147845.1"/>
</dbReference>
<dbReference type="EMBL" id="LWMH01000001">
    <property type="protein sequence ID" value="KZS47068.1"/>
    <property type="molecule type" value="Genomic_DNA"/>
</dbReference>
<protein>
    <recommendedName>
        <fullName evidence="1">Protein NO VEIN C-terminal domain-containing protein</fullName>
    </recommendedName>
</protein>
<dbReference type="Proteomes" id="UP000076796">
    <property type="component" value="Unassembled WGS sequence"/>
</dbReference>
<organism evidence="2 3">
    <name type="scientific">Paenibacillus glucanolyticus</name>
    <dbReference type="NCBI Taxonomy" id="59843"/>
    <lineage>
        <taxon>Bacteria</taxon>
        <taxon>Bacillati</taxon>
        <taxon>Bacillota</taxon>
        <taxon>Bacilli</taxon>
        <taxon>Bacillales</taxon>
        <taxon>Paenibacillaceae</taxon>
        <taxon>Paenibacillus</taxon>
    </lineage>
</organism>
<keyword evidence="3" id="KW-1185">Reference proteome</keyword>
<dbReference type="GeneID" id="97557550"/>
<accession>A0A163K971</accession>
<dbReference type="AlphaFoldDB" id="A0A163K971"/>
<feature type="domain" description="Protein NO VEIN C-terminal" evidence="1">
    <location>
        <begin position="165"/>
        <end position="262"/>
    </location>
</feature>
<sequence>MPKDWSKNEVELIVTDYMNMLITELKGETYNKSVNAEKLKPMLSDRSRGSIEFKHCNISAAMIDKGLPYVEGYKPRGNYQTLVSHTIDVYFKVNTHILDIFDKITESGFIENVDVKPNADSSLLELLEDCPTISDKGPKRRGGFPNVSVDYIDRENRNKTLGEMGEQLIYQYEQERLQSLGRGDLASCICWASKEIGDGLGYDIKSYNIDGTERFIEVKTTNFGKCYPFYFTMNELLFSEKHFENYYLYRVFNFKKKKRLFIMNGSLSSICKNTPTHFRGHF</sequence>
<dbReference type="Pfam" id="PF13020">
    <property type="entry name" value="NOV_C"/>
    <property type="match status" value="1"/>
</dbReference>
<evidence type="ECO:0000259" key="1">
    <source>
        <dbReference type="Pfam" id="PF13020"/>
    </source>
</evidence>
<evidence type="ECO:0000313" key="2">
    <source>
        <dbReference type="EMBL" id="KZS47068.1"/>
    </source>
</evidence>
<gene>
    <name evidence="2" type="ORF">AWU65_14605</name>
</gene>
<comment type="caution">
    <text evidence="2">The sequence shown here is derived from an EMBL/GenBank/DDBJ whole genome shotgun (WGS) entry which is preliminary data.</text>
</comment>
<dbReference type="InterPro" id="IPR024975">
    <property type="entry name" value="NOV_C"/>
</dbReference>